<dbReference type="HOGENOM" id="CLU_745576_0_0_6"/>
<dbReference type="GO" id="GO:0015074">
    <property type="term" value="P:DNA integration"/>
    <property type="evidence" value="ECO:0007669"/>
    <property type="project" value="InterPro"/>
</dbReference>
<dbReference type="STRING" id="400668.Mmwyl1_0555"/>
<dbReference type="Gene3D" id="1.10.443.10">
    <property type="entry name" value="Intergrase catalytic core"/>
    <property type="match status" value="1"/>
</dbReference>
<dbReference type="InterPro" id="IPR011010">
    <property type="entry name" value="DNA_brk_join_enz"/>
</dbReference>
<accession>A6VSR2</accession>
<sequence length="371" mass="42329">MPKKNNKWPKYVREVNGRIVWRPRITAEDRTVVDVDSHGFLKPPVRLGSTKDSEARILAAYLAAKASLTARTGADKHTLKWIVGQYLNSSQFRALASTTHHRTKSLVKVLEHPIAANGKDITFGDLPILSITKPMVRRLADKRLANMIDDGLKGTSTINQEISLLHSATRWAIEHIDNLGITDSPFKVKKFKVDENERYVTDEEYDIQYKIAAELSEYLPFFFELTYLIASRGIETLDLRTSHIDPDPINGGIYVARRKGSKNNFIEWSDRLYKAYQAAVSMLEKHKANGRDVPLIISSTGHKLSMSGLRTAMHRLKEKMEERELTNIFWSLHLLKSKGVSDAESDHIAGHKTERMRNKYKTKIERHKAAR</sequence>
<proteinExistence type="predicted"/>
<evidence type="ECO:0000256" key="1">
    <source>
        <dbReference type="ARBA" id="ARBA00023172"/>
    </source>
</evidence>
<dbReference type="SUPFAM" id="SSF56349">
    <property type="entry name" value="DNA breaking-rejoining enzymes"/>
    <property type="match status" value="1"/>
</dbReference>
<dbReference type="EMBL" id="CP000749">
    <property type="protein sequence ID" value="ABR69491.1"/>
    <property type="molecule type" value="Genomic_DNA"/>
</dbReference>
<name>A6VSR2_MARMS</name>
<dbReference type="AlphaFoldDB" id="A6VSR2"/>
<evidence type="ECO:0008006" key="3">
    <source>
        <dbReference type="Google" id="ProtNLM"/>
    </source>
</evidence>
<dbReference type="OrthoDB" id="6173494at2"/>
<dbReference type="KEGG" id="mmw:Mmwyl1_0555"/>
<dbReference type="GO" id="GO:0006310">
    <property type="term" value="P:DNA recombination"/>
    <property type="evidence" value="ECO:0007669"/>
    <property type="project" value="UniProtKB-KW"/>
</dbReference>
<dbReference type="InterPro" id="IPR013762">
    <property type="entry name" value="Integrase-like_cat_sf"/>
</dbReference>
<gene>
    <name evidence="2" type="ordered locus">Mmwyl1_0555</name>
</gene>
<reference evidence="2" key="1">
    <citation type="submission" date="2007-06" db="EMBL/GenBank/DDBJ databases">
        <title>Complete sequence of Marinomonas sp. MWYL1.</title>
        <authorList>
            <consortium name="US DOE Joint Genome Institute"/>
            <person name="Copeland A."/>
            <person name="Lucas S."/>
            <person name="Lapidus A."/>
            <person name="Barry K."/>
            <person name="Glavina del Rio T."/>
            <person name="Dalin E."/>
            <person name="Tice H."/>
            <person name="Pitluck S."/>
            <person name="Kiss H."/>
            <person name="Brettin T."/>
            <person name="Bruce D."/>
            <person name="Detter J.C."/>
            <person name="Han C."/>
            <person name="Schmutz J."/>
            <person name="Larimer F."/>
            <person name="Land M."/>
            <person name="Hauser L."/>
            <person name="Kyrpides N."/>
            <person name="Kim E."/>
            <person name="Johnston A.W.B."/>
            <person name="Todd J.D."/>
            <person name="Rogers R."/>
            <person name="Wexler M."/>
            <person name="Bond P.L."/>
            <person name="Li Y."/>
            <person name="Richardson P."/>
        </authorList>
    </citation>
    <scope>NUCLEOTIDE SEQUENCE [LARGE SCALE GENOMIC DNA]</scope>
    <source>
        <strain evidence="2">MWYL1</strain>
    </source>
</reference>
<keyword evidence="1" id="KW-0233">DNA recombination</keyword>
<dbReference type="GO" id="GO:0003677">
    <property type="term" value="F:DNA binding"/>
    <property type="evidence" value="ECO:0007669"/>
    <property type="project" value="InterPro"/>
</dbReference>
<dbReference type="eggNOG" id="COG0582">
    <property type="taxonomic scope" value="Bacteria"/>
</dbReference>
<organism evidence="2">
    <name type="scientific">Marinomonas sp. (strain MWYL1)</name>
    <dbReference type="NCBI Taxonomy" id="400668"/>
    <lineage>
        <taxon>Bacteria</taxon>
        <taxon>Pseudomonadati</taxon>
        <taxon>Pseudomonadota</taxon>
        <taxon>Gammaproteobacteria</taxon>
        <taxon>Oceanospirillales</taxon>
        <taxon>Oceanospirillaceae</taxon>
        <taxon>Marinomonas</taxon>
    </lineage>
</organism>
<evidence type="ECO:0000313" key="2">
    <source>
        <dbReference type="EMBL" id="ABR69491.1"/>
    </source>
</evidence>
<protein>
    <recommendedName>
        <fullName evidence="3">Tyr recombinase domain-containing protein</fullName>
    </recommendedName>
</protein>